<accession>A0AAD8I8R1</accession>
<dbReference type="InterPro" id="IPR045023">
    <property type="entry name" value="FATA/B"/>
</dbReference>
<name>A0AAD8I8R1_9APIA</name>
<dbReference type="SUPFAM" id="SSF54637">
    <property type="entry name" value="Thioesterase/thiol ester dehydrase-isomerase"/>
    <property type="match status" value="2"/>
</dbReference>
<dbReference type="PANTHER" id="PTHR31727">
    <property type="entry name" value="OLEOYL-ACYL CARRIER PROTEIN THIOESTERASE 1, CHLOROPLASTIC"/>
    <property type="match status" value="1"/>
</dbReference>
<dbReference type="EC" id="3.1.2.-" evidence="11"/>
<evidence type="ECO:0000313" key="15">
    <source>
        <dbReference type="Proteomes" id="UP001237642"/>
    </source>
</evidence>
<proteinExistence type="inferred from homology"/>
<dbReference type="InterPro" id="IPR029069">
    <property type="entry name" value="HotDog_dom_sf"/>
</dbReference>
<reference evidence="14" key="2">
    <citation type="submission" date="2023-05" db="EMBL/GenBank/DDBJ databases">
        <authorList>
            <person name="Schelkunov M.I."/>
        </authorList>
    </citation>
    <scope>NUCLEOTIDE SEQUENCE</scope>
    <source>
        <strain evidence="14">Hsosn_3</strain>
        <tissue evidence="14">Leaf</tissue>
    </source>
</reference>
<dbReference type="Pfam" id="PF20791">
    <property type="entry name" value="Acyl-ACP_TE_C"/>
    <property type="match status" value="1"/>
</dbReference>
<evidence type="ECO:0000256" key="4">
    <source>
        <dbReference type="ARBA" id="ARBA00022528"/>
    </source>
</evidence>
<dbReference type="Pfam" id="PF01643">
    <property type="entry name" value="Acyl-ACP_TE"/>
    <property type="match status" value="1"/>
</dbReference>
<keyword evidence="5 11" id="KW-0934">Plastid</keyword>
<evidence type="ECO:0000313" key="14">
    <source>
        <dbReference type="EMBL" id="KAK1380828.1"/>
    </source>
</evidence>
<dbReference type="InterPro" id="IPR002864">
    <property type="entry name" value="Acyl-ACP_thioesterase_NHD"/>
</dbReference>
<feature type="domain" description="Acyl-ACP thioesterase N-terminal hotdog" evidence="12">
    <location>
        <begin position="93"/>
        <end position="228"/>
    </location>
</feature>
<keyword evidence="7 11" id="KW-0276">Fatty acid metabolism</keyword>
<evidence type="ECO:0000256" key="7">
    <source>
        <dbReference type="ARBA" id="ARBA00022832"/>
    </source>
</evidence>
<keyword evidence="3 11" id="KW-0444">Lipid biosynthesis</keyword>
<protein>
    <recommendedName>
        <fullName evidence="11">Acyl-[acyl-carrier-protein] hydrolase</fullName>
        <ecNumber evidence="11">3.1.2.-</ecNumber>
    </recommendedName>
</protein>
<gene>
    <name evidence="14" type="ORF">POM88_027572</name>
</gene>
<evidence type="ECO:0000256" key="11">
    <source>
        <dbReference type="RuleBase" id="RU363096"/>
    </source>
</evidence>
<keyword evidence="10 11" id="KW-0275">Fatty acid biosynthesis</keyword>
<keyword evidence="15" id="KW-1185">Reference proteome</keyword>
<comment type="function">
    <text evidence="11">Plays an essential role in chain termination during de novo fatty acid synthesis.</text>
</comment>
<evidence type="ECO:0000256" key="3">
    <source>
        <dbReference type="ARBA" id="ARBA00022516"/>
    </source>
</evidence>
<dbReference type="CDD" id="cd00586">
    <property type="entry name" value="4HBT"/>
    <property type="match status" value="1"/>
</dbReference>
<evidence type="ECO:0000256" key="5">
    <source>
        <dbReference type="ARBA" id="ARBA00022640"/>
    </source>
</evidence>
<evidence type="ECO:0000256" key="1">
    <source>
        <dbReference type="ARBA" id="ARBA00004229"/>
    </source>
</evidence>
<dbReference type="EMBL" id="JAUIZM010000006">
    <property type="protein sequence ID" value="KAK1380828.1"/>
    <property type="molecule type" value="Genomic_DNA"/>
</dbReference>
<comment type="subcellular location">
    <subcellularLocation>
        <location evidence="1 11">Plastid</location>
        <location evidence="1 11">Chloroplast</location>
    </subcellularLocation>
</comment>
<dbReference type="Gene3D" id="3.10.129.10">
    <property type="entry name" value="Hotdog Thioesterase"/>
    <property type="match status" value="1"/>
</dbReference>
<feature type="domain" description="Acyl-ACP thioesterase-like C-terminal" evidence="13">
    <location>
        <begin position="253"/>
        <end position="364"/>
    </location>
</feature>
<evidence type="ECO:0000256" key="9">
    <source>
        <dbReference type="ARBA" id="ARBA00023098"/>
    </source>
</evidence>
<sequence length="442" mass="50428">MASSFVSYLACYNICYFLAKDSHNLSKLKLPKIDISRAGNTSAVTKITTSAVSSFTHVTENLDTKQKQTRQNIPTTKQFVDPHRQGRIIDNGVRYRQMVVIRSYEVGPDKTATLESILNLLQETGLNHVWMSGLLGDGFGATHGMTRNDLMWVVSKLQLQVEQYPIWGEVLQLDTWVGASGKNGMRRDWELRSQATGIVFARATSTWVMMNKKTRRLSKMLDEVRAEISPWFIEKQAIMEDTPEKIKKLDDTAKHGTSSLKPKRSDLDMNHHVNNVKYVGWMLETMPDEFMEEYQLSNIILEYKKECGSSDIVQALSEPDEDNRTINGSLGSLNGMQLKYTHLLQTKGEVRKEEIVRGRTTWRKKHFQNAISYVVNYIFQVDPIQSPNASSTKRDWELRSEATGLENKYYLQETDFYGCKAFVHNAGQIVAEILVSLGHQIV</sequence>
<reference evidence="14" key="1">
    <citation type="submission" date="2023-02" db="EMBL/GenBank/DDBJ databases">
        <title>Genome of toxic invasive species Heracleum sosnowskyi carries increased number of genes despite the absence of recent whole-genome duplications.</title>
        <authorList>
            <person name="Schelkunov M."/>
            <person name="Shtratnikova V."/>
            <person name="Makarenko M."/>
            <person name="Klepikova A."/>
            <person name="Omelchenko D."/>
            <person name="Novikova G."/>
            <person name="Obukhova E."/>
            <person name="Bogdanov V."/>
            <person name="Penin A."/>
            <person name="Logacheva M."/>
        </authorList>
    </citation>
    <scope>NUCLEOTIDE SEQUENCE</scope>
    <source>
        <strain evidence="14">Hsosn_3</strain>
        <tissue evidence="14">Leaf</tissue>
    </source>
</reference>
<dbReference type="Proteomes" id="UP001237642">
    <property type="component" value="Unassembled WGS sequence"/>
</dbReference>
<dbReference type="PANTHER" id="PTHR31727:SF10">
    <property type="entry name" value="ACYL-[ACYL-CARRIER-PROTEIN] HYDROLASE"/>
    <property type="match status" value="1"/>
</dbReference>
<dbReference type="GO" id="GO:0000036">
    <property type="term" value="F:acyl carrier activity"/>
    <property type="evidence" value="ECO:0007669"/>
    <property type="project" value="TreeGrafter"/>
</dbReference>
<evidence type="ECO:0000259" key="13">
    <source>
        <dbReference type="Pfam" id="PF20791"/>
    </source>
</evidence>
<dbReference type="GO" id="GO:0009507">
    <property type="term" value="C:chloroplast"/>
    <property type="evidence" value="ECO:0007669"/>
    <property type="project" value="UniProtKB-SubCell"/>
</dbReference>
<evidence type="ECO:0000256" key="2">
    <source>
        <dbReference type="ARBA" id="ARBA00006500"/>
    </source>
</evidence>
<dbReference type="GO" id="GO:0016297">
    <property type="term" value="F:fatty acyl-[ACP] hydrolase activity"/>
    <property type="evidence" value="ECO:0007669"/>
    <property type="project" value="InterPro"/>
</dbReference>
<comment type="caution">
    <text evidence="14">The sequence shown here is derived from an EMBL/GenBank/DDBJ whole genome shotgun (WGS) entry which is preliminary data.</text>
</comment>
<keyword evidence="6 11" id="KW-0378">Hydrolase</keyword>
<dbReference type="AlphaFoldDB" id="A0AAD8I8R1"/>
<keyword evidence="9 11" id="KW-0443">Lipid metabolism</keyword>
<evidence type="ECO:0000256" key="10">
    <source>
        <dbReference type="ARBA" id="ARBA00023160"/>
    </source>
</evidence>
<organism evidence="14 15">
    <name type="scientific">Heracleum sosnowskyi</name>
    <dbReference type="NCBI Taxonomy" id="360622"/>
    <lineage>
        <taxon>Eukaryota</taxon>
        <taxon>Viridiplantae</taxon>
        <taxon>Streptophyta</taxon>
        <taxon>Embryophyta</taxon>
        <taxon>Tracheophyta</taxon>
        <taxon>Spermatophyta</taxon>
        <taxon>Magnoliopsida</taxon>
        <taxon>eudicotyledons</taxon>
        <taxon>Gunneridae</taxon>
        <taxon>Pentapetalae</taxon>
        <taxon>asterids</taxon>
        <taxon>campanulids</taxon>
        <taxon>Apiales</taxon>
        <taxon>Apiaceae</taxon>
        <taxon>Apioideae</taxon>
        <taxon>apioid superclade</taxon>
        <taxon>Tordylieae</taxon>
        <taxon>Tordyliinae</taxon>
        <taxon>Heracleum</taxon>
    </lineage>
</organism>
<dbReference type="FunFam" id="3.10.129.10:FF:000014">
    <property type="entry name" value="Acyl-[acyl-carrier-protein] hydrolase"/>
    <property type="match status" value="1"/>
</dbReference>
<keyword evidence="4 11" id="KW-0150">Chloroplast</keyword>
<evidence type="ECO:0000259" key="12">
    <source>
        <dbReference type="Pfam" id="PF01643"/>
    </source>
</evidence>
<evidence type="ECO:0000256" key="6">
    <source>
        <dbReference type="ARBA" id="ARBA00022801"/>
    </source>
</evidence>
<evidence type="ECO:0000256" key="8">
    <source>
        <dbReference type="ARBA" id="ARBA00022946"/>
    </source>
</evidence>
<dbReference type="InterPro" id="IPR049427">
    <property type="entry name" value="Acyl-ACP_TE_C"/>
</dbReference>
<comment type="similarity">
    <text evidence="2 11">Belongs to the acyl-ACP thioesterase family.</text>
</comment>
<keyword evidence="8" id="KW-0809">Transit peptide</keyword>